<sequence>MFVSPITASTSEVCIFCSNHHSPVNCKTYRTVSVRQERLNELRRCYRCLKTGHVAPRCAAYVGCGICGLNSHHTALCCKNELIRDVGARRSKDEWCVFCGKHSNSSDCRKLRTHQTRMDHVSYLNMCRICLNRCHPNQPCQADAPSCKFCSAKTHHKSLCPRNPQLDGKC</sequence>
<proteinExistence type="predicted"/>
<keyword evidence="1" id="KW-0863">Zinc-finger</keyword>
<reference evidence="4" key="2">
    <citation type="submission" date="2020-10" db="UniProtKB">
        <authorList>
            <consortium name="WormBaseParasite"/>
        </authorList>
    </citation>
    <scope>IDENTIFICATION</scope>
</reference>
<dbReference type="WBParaSite" id="Pan_g19783.t1">
    <property type="protein sequence ID" value="Pan_g19783.t1"/>
    <property type="gene ID" value="Pan_g19783"/>
</dbReference>
<accession>A0A7E4VE10</accession>
<keyword evidence="1" id="KW-0862">Zinc</keyword>
<evidence type="ECO:0000256" key="1">
    <source>
        <dbReference type="PROSITE-ProRule" id="PRU00047"/>
    </source>
</evidence>
<keyword evidence="3" id="KW-1185">Reference proteome</keyword>
<dbReference type="AlphaFoldDB" id="A0A7E4VE10"/>
<feature type="domain" description="CCHC-type" evidence="2">
    <location>
        <begin position="43"/>
        <end position="58"/>
    </location>
</feature>
<keyword evidence="1" id="KW-0479">Metal-binding</keyword>
<dbReference type="GO" id="GO:0003676">
    <property type="term" value="F:nucleic acid binding"/>
    <property type="evidence" value="ECO:0007669"/>
    <property type="project" value="InterPro"/>
</dbReference>
<protein>
    <submittedName>
        <fullName evidence="4">CCHC-type domain-containing protein</fullName>
    </submittedName>
</protein>
<dbReference type="PROSITE" id="PS50158">
    <property type="entry name" value="ZF_CCHC"/>
    <property type="match status" value="1"/>
</dbReference>
<evidence type="ECO:0000313" key="4">
    <source>
        <dbReference type="WBParaSite" id="Pan_g19783.t1"/>
    </source>
</evidence>
<dbReference type="InterPro" id="IPR001878">
    <property type="entry name" value="Znf_CCHC"/>
</dbReference>
<dbReference type="Proteomes" id="UP000492821">
    <property type="component" value="Unassembled WGS sequence"/>
</dbReference>
<reference evidence="3" key="1">
    <citation type="journal article" date="2013" name="Genetics">
        <title>The draft genome and transcriptome of Panagrellus redivivus are shaped by the harsh demands of a free-living lifestyle.</title>
        <authorList>
            <person name="Srinivasan J."/>
            <person name="Dillman A.R."/>
            <person name="Macchietto M.G."/>
            <person name="Heikkinen L."/>
            <person name="Lakso M."/>
            <person name="Fracchia K.M."/>
            <person name="Antoshechkin I."/>
            <person name="Mortazavi A."/>
            <person name="Wong G."/>
            <person name="Sternberg P.W."/>
        </authorList>
    </citation>
    <scope>NUCLEOTIDE SEQUENCE [LARGE SCALE GENOMIC DNA]</scope>
    <source>
        <strain evidence="3">MT8872</strain>
    </source>
</reference>
<organism evidence="3 4">
    <name type="scientific">Panagrellus redivivus</name>
    <name type="common">Microworm</name>
    <dbReference type="NCBI Taxonomy" id="6233"/>
    <lineage>
        <taxon>Eukaryota</taxon>
        <taxon>Metazoa</taxon>
        <taxon>Ecdysozoa</taxon>
        <taxon>Nematoda</taxon>
        <taxon>Chromadorea</taxon>
        <taxon>Rhabditida</taxon>
        <taxon>Tylenchina</taxon>
        <taxon>Panagrolaimomorpha</taxon>
        <taxon>Panagrolaimoidea</taxon>
        <taxon>Panagrolaimidae</taxon>
        <taxon>Panagrellus</taxon>
    </lineage>
</organism>
<evidence type="ECO:0000259" key="2">
    <source>
        <dbReference type="PROSITE" id="PS50158"/>
    </source>
</evidence>
<dbReference type="GO" id="GO:0008270">
    <property type="term" value="F:zinc ion binding"/>
    <property type="evidence" value="ECO:0007669"/>
    <property type="project" value="UniProtKB-KW"/>
</dbReference>
<name>A0A7E4VE10_PANRE</name>
<evidence type="ECO:0000313" key="3">
    <source>
        <dbReference type="Proteomes" id="UP000492821"/>
    </source>
</evidence>